<dbReference type="AlphaFoldDB" id="A0AAV2BLH3"/>
<protein>
    <submittedName>
        <fullName evidence="1">Uncharacterized protein</fullName>
    </submittedName>
</protein>
<name>A0AAV2BLH3_9ARAC</name>
<keyword evidence="2" id="KW-1185">Reference proteome</keyword>
<gene>
    <name evidence="1" type="ORF">LARSCL_LOCUS19949</name>
</gene>
<accession>A0AAV2BLH3</accession>
<proteinExistence type="predicted"/>
<dbReference type="EMBL" id="CAXIEN010000405">
    <property type="protein sequence ID" value="CAL1296817.1"/>
    <property type="molecule type" value="Genomic_DNA"/>
</dbReference>
<sequence length="51" mass="5910">MFCVFPADKAGCERTRRFQGCRDKTRRRLCSKHSLKNLFPESCCQVPTTSL</sequence>
<evidence type="ECO:0000313" key="1">
    <source>
        <dbReference type="EMBL" id="CAL1296817.1"/>
    </source>
</evidence>
<evidence type="ECO:0000313" key="2">
    <source>
        <dbReference type="Proteomes" id="UP001497382"/>
    </source>
</evidence>
<comment type="caution">
    <text evidence="1">The sequence shown here is derived from an EMBL/GenBank/DDBJ whole genome shotgun (WGS) entry which is preliminary data.</text>
</comment>
<organism evidence="1 2">
    <name type="scientific">Larinioides sclopetarius</name>
    <dbReference type="NCBI Taxonomy" id="280406"/>
    <lineage>
        <taxon>Eukaryota</taxon>
        <taxon>Metazoa</taxon>
        <taxon>Ecdysozoa</taxon>
        <taxon>Arthropoda</taxon>
        <taxon>Chelicerata</taxon>
        <taxon>Arachnida</taxon>
        <taxon>Araneae</taxon>
        <taxon>Araneomorphae</taxon>
        <taxon>Entelegynae</taxon>
        <taxon>Araneoidea</taxon>
        <taxon>Araneidae</taxon>
        <taxon>Larinioides</taxon>
    </lineage>
</organism>
<dbReference type="Proteomes" id="UP001497382">
    <property type="component" value="Unassembled WGS sequence"/>
</dbReference>
<reference evidence="1 2" key="1">
    <citation type="submission" date="2024-04" db="EMBL/GenBank/DDBJ databases">
        <authorList>
            <person name="Rising A."/>
            <person name="Reimegard J."/>
            <person name="Sonavane S."/>
            <person name="Akerstrom W."/>
            <person name="Nylinder S."/>
            <person name="Hedman E."/>
            <person name="Kallberg Y."/>
        </authorList>
    </citation>
    <scope>NUCLEOTIDE SEQUENCE [LARGE SCALE GENOMIC DNA]</scope>
</reference>